<organism evidence="4 5">
    <name type="scientific">Musa acuminata subsp. malaccensis</name>
    <name type="common">Wild banana</name>
    <name type="synonym">Musa malaccensis</name>
    <dbReference type="NCBI Taxonomy" id="214687"/>
    <lineage>
        <taxon>Eukaryota</taxon>
        <taxon>Viridiplantae</taxon>
        <taxon>Streptophyta</taxon>
        <taxon>Embryophyta</taxon>
        <taxon>Tracheophyta</taxon>
        <taxon>Spermatophyta</taxon>
        <taxon>Magnoliopsida</taxon>
        <taxon>Liliopsida</taxon>
        <taxon>Zingiberales</taxon>
        <taxon>Musaceae</taxon>
        <taxon>Musa</taxon>
    </lineage>
</organism>
<dbReference type="InParanoid" id="A0A804KNB4"/>
<evidence type="ECO:0000259" key="2">
    <source>
        <dbReference type="Pfam" id="PF07859"/>
    </source>
</evidence>
<sequence length="318" mass="34304">MAASNEIALELAPIIRVYKDGRIERLNADVHLPPSVDTATGVASKDVPIAAGVTARLYLPAVAAPSKLPVFVYYHGGCFCIGSAFSSIYHDFLNTIVSTASVIAVSVDYRLAPEHLIPAAYEDAWCALQWVASHAEGGPEPWLAKDRTDFTRLFLAGDSAGANIAHNVAMRVAAEGLGVGGARVESAVLLHPYFWGTARLPSEVGRVDHPFIPPHTVDSMWQLITGGADNDDPRLNPLAEGAPSLAGLGCRRVMVAVAEKDTLRDRGRAYFEALRKSGWGGEAQLWETQGEDHVFFLFKPGCNEVSLLVKRLVSFLKD</sequence>
<dbReference type="PANTHER" id="PTHR23024:SF458">
    <property type="entry name" value="ALPHA_BETA HYDROLASE FOLD-3 DOMAIN-CONTAINING PROTEIN"/>
    <property type="match status" value="1"/>
</dbReference>
<feature type="active site" evidence="1">
    <location>
        <position position="159"/>
    </location>
</feature>
<dbReference type="InterPro" id="IPR029058">
    <property type="entry name" value="AB_hydrolase_fold"/>
</dbReference>
<name>A0A804KNB4_MUSAM</name>
<dbReference type="PROSITE" id="PS01174">
    <property type="entry name" value="LIPASE_GDXG_SER"/>
    <property type="match status" value="1"/>
</dbReference>
<dbReference type="InterPro" id="IPR033140">
    <property type="entry name" value="Lipase_GDXG_put_SER_AS"/>
</dbReference>
<reference evidence="3" key="1">
    <citation type="submission" date="2021-03" db="EMBL/GenBank/DDBJ databases">
        <authorList>
            <consortium name="Genoscope - CEA"/>
            <person name="William W."/>
        </authorList>
    </citation>
    <scope>NUCLEOTIDE SEQUENCE</scope>
    <source>
        <strain evidence="3">Doubled-haploid Pahang</strain>
    </source>
</reference>
<dbReference type="Gramene" id="Ma09_t24680.1">
    <property type="protein sequence ID" value="Ma09_p24680.1"/>
    <property type="gene ID" value="Ma09_g24680"/>
</dbReference>
<accession>A0A804KNB4</accession>
<dbReference type="Proteomes" id="UP000012960">
    <property type="component" value="Unplaced"/>
</dbReference>
<evidence type="ECO:0000313" key="3">
    <source>
        <dbReference type="EMBL" id="CAG1836363.1"/>
    </source>
</evidence>
<dbReference type="EnsemblPlants" id="Ma09_t24680.1">
    <property type="protein sequence ID" value="Ma09_p24680.1"/>
    <property type="gene ID" value="Ma09_g24680"/>
</dbReference>
<dbReference type="PANTHER" id="PTHR23024">
    <property type="entry name" value="ARYLACETAMIDE DEACETYLASE"/>
    <property type="match status" value="1"/>
</dbReference>
<dbReference type="SUPFAM" id="SSF53474">
    <property type="entry name" value="alpha/beta-Hydrolases"/>
    <property type="match status" value="1"/>
</dbReference>
<keyword evidence="5" id="KW-1185">Reference proteome</keyword>
<dbReference type="OMA" id="ECRHIEY"/>
<dbReference type="AlphaFoldDB" id="A0A804KNB4"/>
<dbReference type="Pfam" id="PF07859">
    <property type="entry name" value="Abhydrolase_3"/>
    <property type="match status" value="1"/>
</dbReference>
<reference evidence="4" key="2">
    <citation type="submission" date="2021-05" db="UniProtKB">
        <authorList>
            <consortium name="EnsemblPlants"/>
        </authorList>
    </citation>
    <scope>IDENTIFICATION</scope>
    <source>
        <strain evidence="4">subsp. malaccensis</strain>
    </source>
</reference>
<proteinExistence type="predicted"/>
<evidence type="ECO:0000313" key="5">
    <source>
        <dbReference type="Proteomes" id="UP000012960"/>
    </source>
</evidence>
<feature type="domain" description="Alpha/beta hydrolase fold-3" evidence="2">
    <location>
        <begin position="71"/>
        <end position="296"/>
    </location>
</feature>
<gene>
    <name evidence="3" type="ORF">GSMUA_243320.1</name>
</gene>
<evidence type="ECO:0000313" key="4">
    <source>
        <dbReference type="EnsemblPlants" id="Ma09_p24680.1"/>
    </source>
</evidence>
<protein>
    <submittedName>
        <fullName evidence="3">(wild Malaysian banana) hypothetical protein</fullName>
    </submittedName>
</protein>
<dbReference type="InterPro" id="IPR013094">
    <property type="entry name" value="AB_hydrolase_3"/>
</dbReference>
<dbReference type="Gene3D" id="3.40.50.1820">
    <property type="entry name" value="alpha/beta hydrolase"/>
    <property type="match status" value="1"/>
</dbReference>
<dbReference type="InterPro" id="IPR050466">
    <property type="entry name" value="Carboxylest/Gibb_receptor"/>
</dbReference>
<dbReference type="GO" id="GO:0016787">
    <property type="term" value="F:hydrolase activity"/>
    <property type="evidence" value="ECO:0007669"/>
    <property type="project" value="InterPro"/>
</dbReference>
<dbReference type="EMBL" id="HG996474">
    <property type="protein sequence ID" value="CAG1836363.1"/>
    <property type="molecule type" value="Genomic_DNA"/>
</dbReference>
<evidence type="ECO:0000256" key="1">
    <source>
        <dbReference type="PROSITE-ProRule" id="PRU10038"/>
    </source>
</evidence>